<protein>
    <submittedName>
        <fullName evidence="1">Uncharacterized protein</fullName>
    </submittedName>
</protein>
<accession>A0ABS6UG13</accession>
<comment type="caution">
    <text evidence="1">The sequence shown here is derived from an EMBL/GenBank/DDBJ whole genome shotgun (WGS) entry which is preliminary data.</text>
</comment>
<evidence type="ECO:0000313" key="2">
    <source>
        <dbReference type="EMBL" id="MBW0132575.1"/>
    </source>
</evidence>
<organism evidence="1 3">
    <name type="scientific">Pseudonocardia oceani</name>
    <dbReference type="NCBI Taxonomy" id="2792013"/>
    <lineage>
        <taxon>Bacteria</taxon>
        <taxon>Bacillati</taxon>
        <taxon>Actinomycetota</taxon>
        <taxon>Actinomycetes</taxon>
        <taxon>Pseudonocardiales</taxon>
        <taxon>Pseudonocardiaceae</taxon>
        <taxon>Pseudonocardia</taxon>
    </lineage>
</organism>
<dbReference type="Proteomes" id="UP000694300">
    <property type="component" value="Unassembled WGS sequence"/>
</dbReference>
<proteinExistence type="predicted"/>
<name>A0ABS6UG13_9PSEU</name>
<dbReference type="RefSeq" id="WP_218596125.1">
    <property type="nucleotide sequence ID" value="NZ_JADQDE010000005.1"/>
</dbReference>
<keyword evidence="3" id="KW-1185">Reference proteome</keyword>
<dbReference type="EMBL" id="JADQDF010000003">
    <property type="protein sequence ID" value="MBW0132575.1"/>
    <property type="molecule type" value="Genomic_DNA"/>
</dbReference>
<gene>
    <name evidence="1" type="ORF">I4I82_26285</name>
    <name evidence="2" type="ORF">I4I82_33550</name>
</gene>
<dbReference type="EMBL" id="JADQDF010000001">
    <property type="protein sequence ID" value="MBW0131163.1"/>
    <property type="molecule type" value="Genomic_DNA"/>
</dbReference>
<reference evidence="1 3" key="1">
    <citation type="submission" date="2020-11" db="EMBL/GenBank/DDBJ databases">
        <title>Pseudonocardia abyssalis sp. nov. and Pseudonocardia oceani sp. nov., description and phylogenomic analysis of two novel actinomycetes isolated from the deep Southern Ocean.</title>
        <authorList>
            <person name="Parra J."/>
        </authorList>
    </citation>
    <scope>NUCLEOTIDE SEQUENCE [LARGE SCALE GENOMIC DNA]</scope>
    <source>
        <strain evidence="1">KRD-185</strain>
        <strain evidence="3">KRD185</strain>
    </source>
</reference>
<evidence type="ECO:0000313" key="3">
    <source>
        <dbReference type="Proteomes" id="UP000694300"/>
    </source>
</evidence>
<sequence>MGEQQLMGPVRAAEARDFQATYLADAQPEPVPLPPQRRELTEAARIRDAMAVARRLYSGAVRDLLIGELQFHMSNGYRVNQGSLPARLVTELLDQADTR</sequence>
<evidence type="ECO:0000313" key="1">
    <source>
        <dbReference type="EMBL" id="MBW0131163.1"/>
    </source>
</evidence>